<evidence type="ECO:0000313" key="1">
    <source>
        <dbReference type="EMBL" id="KAH7919603.1"/>
    </source>
</evidence>
<comment type="caution">
    <text evidence="1">The sequence shown here is derived from an EMBL/GenBank/DDBJ whole genome shotgun (WGS) entry which is preliminary data.</text>
</comment>
<name>A0ACB8B426_9AGAM</name>
<reference evidence="1" key="1">
    <citation type="journal article" date="2021" name="New Phytol.">
        <title>Evolutionary innovations through gain and loss of genes in the ectomycorrhizal Boletales.</title>
        <authorList>
            <person name="Wu G."/>
            <person name="Miyauchi S."/>
            <person name="Morin E."/>
            <person name="Kuo A."/>
            <person name="Drula E."/>
            <person name="Varga T."/>
            <person name="Kohler A."/>
            <person name="Feng B."/>
            <person name="Cao Y."/>
            <person name="Lipzen A."/>
            <person name="Daum C."/>
            <person name="Hundley H."/>
            <person name="Pangilinan J."/>
            <person name="Johnson J."/>
            <person name="Barry K."/>
            <person name="LaButti K."/>
            <person name="Ng V."/>
            <person name="Ahrendt S."/>
            <person name="Min B."/>
            <person name="Choi I.G."/>
            <person name="Park H."/>
            <person name="Plett J.M."/>
            <person name="Magnuson J."/>
            <person name="Spatafora J.W."/>
            <person name="Nagy L.G."/>
            <person name="Henrissat B."/>
            <person name="Grigoriev I.V."/>
            <person name="Yang Z.L."/>
            <person name="Xu J."/>
            <person name="Martin F.M."/>
        </authorList>
    </citation>
    <scope>NUCLEOTIDE SEQUENCE</scope>
    <source>
        <strain evidence="1">KUC20120723A-06</strain>
    </source>
</reference>
<sequence length="527" mass="57683">MSTLSNPIELAGAHSTSCRPTRVFEGHSDWVNSVVYFPDVRRIASASNDKTVILWDVESGRQDERRLQHDSSVRWIAISPDGKRIASGIGQGGLVIWDTLTQKVVHEVKGDGVRELAYSPDGRWILTAPMTNERVVQLWDADTGRPGGEPLKFAGSIFCVTFSPDGTRIAAGFRDGYFQVIDILTGESTVGPIKGHAEFVSSVVYSPDGLLLVTASADKSIRVWDPKTGVETGKPMLGHEYGVNCLSITADGRRVASGGNDKTVRVWDLETRLQVGDPFRVDAVDVWVLSVAFSPDGRYLISGGTDGVVSLWDTESLATQGSRQSVSPAASSRNPHVSTIQPIPPLRQQRQVRAKSHNGASSINSSLLDLPAVGQEQPAIPQERKPSVDDWDTESIRLRLDPPLKQEILPVQPAKPGHKWLRNIREHWRRIRFRKSRAPADIPNGSSHPSSDEQPPDSSELPTDPQTRATSTAPPSVPGHPWSRIIRGPRENIRLRRPRIPAALPDSSAPIPVHERLNAPVSSSVCF</sequence>
<gene>
    <name evidence="1" type="ORF">BV22DRAFT_1040736</name>
</gene>
<dbReference type="EMBL" id="MU266645">
    <property type="protein sequence ID" value="KAH7919603.1"/>
    <property type="molecule type" value="Genomic_DNA"/>
</dbReference>
<organism evidence="1 2">
    <name type="scientific">Leucogyrophana mollusca</name>
    <dbReference type="NCBI Taxonomy" id="85980"/>
    <lineage>
        <taxon>Eukaryota</taxon>
        <taxon>Fungi</taxon>
        <taxon>Dikarya</taxon>
        <taxon>Basidiomycota</taxon>
        <taxon>Agaricomycotina</taxon>
        <taxon>Agaricomycetes</taxon>
        <taxon>Agaricomycetidae</taxon>
        <taxon>Boletales</taxon>
        <taxon>Boletales incertae sedis</taxon>
        <taxon>Leucogyrophana</taxon>
    </lineage>
</organism>
<accession>A0ACB8B426</accession>
<evidence type="ECO:0000313" key="2">
    <source>
        <dbReference type="Proteomes" id="UP000790709"/>
    </source>
</evidence>
<keyword evidence="2" id="KW-1185">Reference proteome</keyword>
<protein>
    <submittedName>
        <fullName evidence="1">WD40 repeat-like protein</fullName>
    </submittedName>
</protein>
<dbReference type="Proteomes" id="UP000790709">
    <property type="component" value="Unassembled WGS sequence"/>
</dbReference>
<proteinExistence type="predicted"/>